<organism evidence="7 8">
    <name type="scientific">Hafnia psychrotolerans</name>
    <dbReference type="NCBI Taxonomy" id="1477018"/>
    <lineage>
        <taxon>Bacteria</taxon>
        <taxon>Pseudomonadati</taxon>
        <taxon>Pseudomonadota</taxon>
        <taxon>Gammaproteobacteria</taxon>
        <taxon>Enterobacterales</taxon>
        <taxon>Hafniaceae</taxon>
        <taxon>Hafnia</taxon>
    </lineage>
</organism>
<sequence length="487" mass="54915">MVVSLYTSRILLHALGVEDLGVYSIIAGVIVLFGFIQNVTTLATQRFLSMGLGKNDISWTNKAFNTSILVHVAIALFIFLAGETIGLWFVNTHLSIPPDRIQDVSWVFQFSLLALMVQIIQTPYIASIIACERMEVYAKIGILDAFQRWFIVFLLTYFDFSDKLKAYGVLVLCGYLFIFLCYFTFCVKKFDICKLNLKIEKKILKEMFSFSSWTLMGSMSVVALSQGIAILVNIFFGVIANASLGLSDQVLAAINRVTGNFQTAFNPQIIKSYAAGDLEYLKKLIGQSSKLSFALVLLAVVPLFADTQFILSVWLGTVPEYLVSLVRVVTLYVLIDCISGPFVTAIYAVGKLKRYQITISVIILLNLALAFLLVYSHCPLYVVVMARVSSTVFLLAYRLNMLGYLISFNVKEYVFNILSRLIFVSLLSFVSIYYANMFLPESFVGLFVLLLISSFTIIFLFYIIVLSNDEKTFCKQKTNFLYKKFFS</sequence>
<proteinExistence type="predicted"/>
<dbReference type="PANTHER" id="PTHR30250:SF26">
    <property type="entry name" value="PSMA PROTEIN"/>
    <property type="match status" value="1"/>
</dbReference>
<feature type="transmembrane region" description="Helical" evidence="6">
    <location>
        <begin position="166"/>
        <end position="187"/>
    </location>
</feature>
<feature type="transmembrane region" description="Helical" evidence="6">
    <location>
        <begin position="142"/>
        <end position="160"/>
    </location>
</feature>
<feature type="transmembrane region" description="Helical" evidence="6">
    <location>
        <begin position="291"/>
        <end position="317"/>
    </location>
</feature>
<keyword evidence="5 6" id="KW-0472">Membrane</keyword>
<gene>
    <name evidence="7" type="ORF">GCM10011328_23320</name>
</gene>
<evidence type="ECO:0000256" key="5">
    <source>
        <dbReference type="ARBA" id="ARBA00023136"/>
    </source>
</evidence>
<comment type="caution">
    <text evidence="7">The sequence shown here is derived from an EMBL/GenBank/DDBJ whole genome shotgun (WGS) entry which is preliminary data.</text>
</comment>
<evidence type="ECO:0000256" key="2">
    <source>
        <dbReference type="ARBA" id="ARBA00022475"/>
    </source>
</evidence>
<feature type="transmembrane region" description="Helical" evidence="6">
    <location>
        <begin position="110"/>
        <end position="130"/>
    </location>
</feature>
<feature type="transmembrane region" description="Helical" evidence="6">
    <location>
        <begin position="357"/>
        <end position="375"/>
    </location>
</feature>
<reference evidence="8" key="1">
    <citation type="journal article" date="2019" name="Int. J. Syst. Evol. Microbiol.">
        <title>The Global Catalogue of Microorganisms (GCM) 10K type strain sequencing project: providing services to taxonomists for standard genome sequencing and annotation.</title>
        <authorList>
            <consortium name="The Broad Institute Genomics Platform"/>
            <consortium name="The Broad Institute Genome Sequencing Center for Infectious Disease"/>
            <person name="Wu L."/>
            <person name="Ma J."/>
        </authorList>
    </citation>
    <scope>NUCLEOTIDE SEQUENCE [LARGE SCALE GENOMIC DNA]</scope>
    <source>
        <strain evidence="8">CGMCC 1.12806</strain>
    </source>
</reference>
<name>A0ABQ1GNS5_9GAMM</name>
<dbReference type="EMBL" id="BMFZ01000005">
    <property type="protein sequence ID" value="GGA47469.1"/>
    <property type="molecule type" value="Genomic_DNA"/>
</dbReference>
<feature type="transmembrane region" description="Helical" evidence="6">
    <location>
        <begin position="234"/>
        <end position="254"/>
    </location>
</feature>
<feature type="transmembrane region" description="Helical" evidence="6">
    <location>
        <begin position="64"/>
        <end position="90"/>
    </location>
</feature>
<feature type="transmembrane region" description="Helical" evidence="6">
    <location>
        <begin position="446"/>
        <end position="467"/>
    </location>
</feature>
<evidence type="ECO:0000256" key="6">
    <source>
        <dbReference type="SAM" id="Phobius"/>
    </source>
</evidence>
<keyword evidence="2" id="KW-1003">Cell membrane</keyword>
<evidence type="ECO:0000313" key="7">
    <source>
        <dbReference type="EMBL" id="GGA47469.1"/>
    </source>
</evidence>
<accession>A0ABQ1GNS5</accession>
<keyword evidence="4 6" id="KW-1133">Transmembrane helix</keyword>
<feature type="transmembrane region" description="Helical" evidence="6">
    <location>
        <begin position="20"/>
        <end position="43"/>
    </location>
</feature>
<feature type="transmembrane region" description="Helical" evidence="6">
    <location>
        <begin position="208"/>
        <end position="228"/>
    </location>
</feature>
<dbReference type="Proteomes" id="UP000627464">
    <property type="component" value="Unassembled WGS sequence"/>
</dbReference>
<evidence type="ECO:0000256" key="1">
    <source>
        <dbReference type="ARBA" id="ARBA00004651"/>
    </source>
</evidence>
<comment type="subcellular location">
    <subcellularLocation>
        <location evidence="1">Cell membrane</location>
        <topology evidence="1">Multi-pass membrane protein</topology>
    </subcellularLocation>
</comment>
<evidence type="ECO:0000256" key="4">
    <source>
        <dbReference type="ARBA" id="ARBA00022989"/>
    </source>
</evidence>
<protein>
    <submittedName>
        <fullName evidence="7">Uncharacterized protein</fullName>
    </submittedName>
</protein>
<dbReference type="PANTHER" id="PTHR30250">
    <property type="entry name" value="PST FAMILY PREDICTED COLANIC ACID TRANSPORTER"/>
    <property type="match status" value="1"/>
</dbReference>
<keyword evidence="3 6" id="KW-0812">Transmembrane</keyword>
<feature type="transmembrane region" description="Helical" evidence="6">
    <location>
        <begin position="329"/>
        <end position="350"/>
    </location>
</feature>
<feature type="transmembrane region" description="Helical" evidence="6">
    <location>
        <begin position="413"/>
        <end position="434"/>
    </location>
</feature>
<keyword evidence="8" id="KW-1185">Reference proteome</keyword>
<feature type="transmembrane region" description="Helical" evidence="6">
    <location>
        <begin position="381"/>
        <end position="401"/>
    </location>
</feature>
<evidence type="ECO:0000256" key="3">
    <source>
        <dbReference type="ARBA" id="ARBA00022692"/>
    </source>
</evidence>
<evidence type="ECO:0000313" key="8">
    <source>
        <dbReference type="Proteomes" id="UP000627464"/>
    </source>
</evidence>
<dbReference type="InterPro" id="IPR050833">
    <property type="entry name" value="Poly_Biosynth_Transport"/>
</dbReference>